<feature type="transmembrane region" description="Helical" evidence="6">
    <location>
        <begin position="234"/>
        <end position="253"/>
    </location>
</feature>
<evidence type="ECO:0000256" key="6">
    <source>
        <dbReference type="SAM" id="Phobius"/>
    </source>
</evidence>
<feature type="transmembrane region" description="Helical" evidence="6">
    <location>
        <begin position="154"/>
        <end position="171"/>
    </location>
</feature>
<dbReference type="Pfam" id="PF03006">
    <property type="entry name" value="HlyIII"/>
    <property type="match status" value="1"/>
</dbReference>
<feature type="transmembrane region" description="Helical" evidence="6">
    <location>
        <begin position="268"/>
        <end position="288"/>
    </location>
</feature>
<feature type="transmembrane region" description="Helical" evidence="6">
    <location>
        <begin position="115"/>
        <end position="134"/>
    </location>
</feature>
<accession>A0A0D9QIK2</accession>
<sequence length="292" mass="33578">MDAISNSVTENSCKRALNYLKEKYQNMDIFDVSGTTTITDETIKEFMQSSILCPNDKQIVELFNEKKINKLMLINYMERKVKTMFQGKIHLLLVLTSPIWITYMLLISKTLRAKIFTSIAASCMFFNFFASFLLHNFEWKPELYFLIEKIDHMGIFLMISGSCLPVPALIFNKIQFLYYIILQGLTSLFGCLFIFFSRFSTGNRITRACTYVIAGFLHALFLKDYIMGLMAKEITFFFLLAALYCLGAVAYSMKKPNPIKGVIGFHDVFHICCLISGLFTMALNCSVIRRNT</sequence>
<proteinExistence type="predicted"/>
<dbReference type="EMBL" id="KQ001683">
    <property type="protein sequence ID" value="KJP86895.1"/>
    <property type="molecule type" value="Genomic_DNA"/>
</dbReference>
<name>A0A0D9QIK2_PLAFR</name>
<protein>
    <recommendedName>
        <fullName evidence="9">Hemolysin III</fullName>
    </recommendedName>
</protein>
<evidence type="ECO:0000313" key="7">
    <source>
        <dbReference type="EMBL" id="KJP86895.1"/>
    </source>
</evidence>
<dbReference type="AlphaFoldDB" id="A0A0D9QIK2"/>
<evidence type="ECO:0000256" key="3">
    <source>
        <dbReference type="ARBA" id="ARBA00022989"/>
    </source>
</evidence>
<comment type="subcellular location">
    <subcellularLocation>
        <location evidence="1">Membrane</location>
        <topology evidence="1">Multi-pass membrane protein</topology>
    </subcellularLocation>
</comment>
<reference evidence="7 8" key="1">
    <citation type="submission" date="2014-03" db="EMBL/GenBank/DDBJ databases">
        <title>The Genome Sequence of Plasmodium fragile nilgiri.</title>
        <authorList>
            <consortium name="The Broad Institute Genomics Platform"/>
            <consortium name="The Broad Institute Genome Sequencing Center for Infectious Disease"/>
            <person name="Neafsey D."/>
            <person name="Duraisingh M."/>
            <person name="Young S.K."/>
            <person name="Zeng Q."/>
            <person name="Gargeya S."/>
            <person name="Abouelleil A."/>
            <person name="Alvarado L."/>
            <person name="Chapman S.B."/>
            <person name="Gainer-Dewar J."/>
            <person name="Goldberg J."/>
            <person name="Griggs A."/>
            <person name="Gujja S."/>
            <person name="Hansen M."/>
            <person name="Howarth C."/>
            <person name="Imamovic A."/>
            <person name="Larimer J."/>
            <person name="Pearson M."/>
            <person name="Poon T.W."/>
            <person name="Priest M."/>
            <person name="Roberts A."/>
            <person name="Saif S."/>
            <person name="Shea T."/>
            <person name="Sykes S."/>
            <person name="Wortman J."/>
            <person name="Nusbaum C."/>
            <person name="Birren B."/>
        </authorList>
    </citation>
    <scope>NUCLEOTIDE SEQUENCE [LARGE SCALE GENOMIC DNA]</scope>
    <source>
        <strain evidence="8">nilgiri</strain>
    </source>
</reference>
<dbReference type="RefSeq" id="XP_012336444.1">
    <property type="nucleotide sequence ID" value="XM_012481021.1"/>
</dbReference>
<gene>
    <name evidence="7" type="ORF">AK88_03404</name>
</gene>
<dbReference type="Proteomes" id="UP000054561">
    <property type="component" value="Unassembled WGS sequence"/>
</dbReference>
<feature type="transmembrane region" description="Helical" evidence="6">
    <location>
        <begin position="205"/>
        <end position="222"/>
    </location>
</feature>
<keyword evidence="5" id="KW-0479">Metal-binding</keyword>
<evidence type="ECO:0000256" key="5">
    <source>
        <dbReference type="PIRSR" id="PIRSR604254-1"/>
    </source>
</evidence>
<feature type="transmembrane region" description="Helical" evidence="6">
    <location>
        <begin position="89"/>
        <end position="108"/>
    </location>
</feature>
<evidence type="ECO:0000313" key="8">
    <source>
        <dbReference type="Proteomes" id="UP000054561"/>
    </source>
</evidence>
<dbReference type="GeneID" id="24268718"/>
<keyword evidence="8" id="KW-1185">Reference proteome</keyword>
<dbReference type="OrthoDB" id="186812at2759"/>
<dbReference type="GO" id="GO:0046872">
    <property type="term" value="F:metal ion binding"/>
    <property type="evidence" value="ECO:0007669"/>
    <property type="project" value="UniProtKB-KW"/>
</dbReference>
<keyword evidence="5" id="KW-0862">Zinc</keyword>
<feature type="binding site" evidence="5">
    <location>
        <position position="266"/>
    </location>
    <ligand>
        <name>Zn(2+)</name>
        <dbReference type="ChEBI" id="CHEBI:29105"/>
    </ligand>
</feature>
<feature type="transmembrane region" description="Helical" evidence="6">
    <location>
        <begin position="176"/>
        <end position="199"/>
    </location>
</feature>
<evidence type="ECO:0008006" key="9">
    <source>
        <dbReference type="Google" id="ProtNLM"/>
    </source>
</evidence>
<feature type="binding site" evidence="5">
    <location>
        <position position="270"/>
    </location>
    <ligand>
        <name>Zn(2+)</name>
        <dbReference type="ChEBI" id="CHEBI:29105"/>
    </ligand>
</feature>
<evidence type="ECO:0000256" key="2">
    <source>
        <dbReference type="ARBA" id="ARBA00022692"/>
    </source>
</evidence>
<dbReference type="OMA" id="RIHQIAF"/>
<dbReference type="GO" id="GO:0016020">
    <property type="term" value="C:membrane"/>
    <property type="evidence" value="ECO:0007669"/>
    <property type="project" value="UniProtKB-SubCell"/>
</dbReference>
<dbReference type="InterPro" id="IPR004254">
    <property type="entry name" value="AdipoR/HlyIII-related"/>
</dbReference>
<keyword evidence="2 6" id="KW-0812">Transmembrane</keyword>
<feature type="binding site" evidence="5">
    <location>
        <position position="135"/>
    </location>
    <ligand>
        <name>Zn(2+)</name>
        <dbReference type="ChEBI" id="CHEBI:29105"/>
    </ligand>
</feature>
<evidence type="ECO:0000256" key="4">
    <source>
        <dbReference type="ARBA" id="ARBA00023136"/>
    </source>
</evidence>
<dbReference type="VEuPathDB" id="PlasmoDB:AK88_03404"/>
<keyword evidence="4 6" id="KW-0472">Membrane</keyword>
<organism evidence="7 8">
    <name type="scientific">Plasmodium fragile</name>
    <dbReference type="NCBI Taxonomy" id="5857"/>
    <lineage>
        <taxon>Eukaryota</taxon>
        <taxon>Sar</taxon>
        <taxon>Alveolata</taxon>
        <taxon>Apicomplexa</taxon>
        <taxon>Aconoidasida</taxon>
        <taxon>Haemosporida</taxon>
        <taxon>Plasmodiidae</taxon>
        <taxon>Plasmodium</taxon>
        <taxon>Plasmodium (Plasmodium)</taxon>
    </lineage>
</organism>
<keyword evidence="3 6" id="KW-1133">Transmembrane helix</keyword>
<evidence type="ECO:0000256" key="1">
    <source>
        <dbReference type="ARBA" id="ARBA00004141"/>
    </source>
</evidence>